<name>A0A829MLG5_9MYCO</name>
<dbReference type="PROSITE" id="PS50931">
    <property type="entry name" value="HTH_LYSR"/>
    <property type="match status" value="1"/>
</dbReference>
<dbReference type="InterPro" id="IPR000847">
    <property type="entry name" value="LysR_HTH_N"/>
</dbReference>
<evidence type="ECO:0000256" key="4">
    <source>
        <dbReference type="ARBA" id="ARBA00023163"/>
    </source>
</evidence>
<gene>
    <name evidence="7" type="ORF">L833_2090</name>
</gene>
<evidence type="ECO:0000256" key="1">
    <source>
        <dbReference type="ARBA" id="ARBA00009437"/>
    </source>
</evidence>
<dbReference type="Gene3D" id="3.40.190.10">
    <property type="entry name" value="Periplasmic binding protein-like II"/>
    <property type="match status" value="2"/>
</dbReference>
<dbReference type="Pfam" id="PF00126">
    <property type="entry name" value="HTH_1"/>
    <property type="match status" value="1"/>
</dbReference>
<dbReference type="PANTHER" id="PTHR30126">
    <property type="entry name" value="HTH-TYPE TRANSCRIPTIONAL REGULATOR"/>
    <property type="match status" value="1"/>
</dbReference>
<organism evidence="7 8">
    <name type="scientific">Mycobacteroides abscessus MAB_091912_2446</name>
    <dbReference type="NCBI Taxonomy" id="1335414"/>
    <lineage>
        <taxon>Bacteria</taxon>
        <taxon>Bacillati</taxon>
        <taxon>Actinomycetota</taxon>
        <taxon>Actinomycetes</taxon>
        <taxon>Mycobacteriales</taxon>
        <taxon>Mycobacteriaceae</taxon>
        <taxon>Mycobacteroides</taxon>
        <taxon>Mycobacteroides abscessus</taxon>
    </lineage>
</organism>
<comment type="caution">
    <text evidence="7">The sequence shown here is derived from an EMBL/GenBank/DDBJ whole genome shotgun (WGS) entry which is preliminary data.</text>
</comment>
<evidence type="ECO:0000256" key="3">
    <source>
        <dbReference type="ARBA" id="ARBA00023125"/>
    </source>
</evidence>
<evidence type="ECO:0000313" key="7">
    <source>
        <dbReference type="EMBL" id="ESV64703.1"/>
    </source>
</evidence>
<dbReference type="InterPro" id="IPR005119">
    <property type="entry name" value="LysR_subst-bd"/>
</dbReference>
<dbReference type="SUPFAM" id="SSF53850">
    <property type="entry name" value="Periplasmic binding protein-like II"/>
    <property type="match status" value="1"/>
</dbReference>
<evidence type="ECO:0000256" key="2">
    <source>
        <dbReference type="ARBA" id="ARBA00023015"/>
    </source>
</evidence>
<proteinExistence type="inferred from homology"/>
<dbReference type="EMBL" id="AYTF01000001">
    <property type="protein sequence ID" value="ESV64703.1"/>
    <property type="molecule type" value="Genomic_DNA"/>
</dbReference>
<keyword evidence="4" id="KW-0804">Transcription</keyword>
<keyword evidence="3" id="KW-0238">DNA-binding</keyword>
<accession>A0A829MLG5</accession>
<reference evidence="7 8" key="1">
    <citation type="journal article" date="2014" name="Emerg. Infect. Dis.">
        <title>High-level Relatedness among Mycobacterium abscessus subsp. massiliense Strains from Widely Separated Outbreaks.</title>
        <authorList>
            <person name="Tettelin H."/>
            <person name="Davidson R.M."/>
            <person name="Agrawal S."/>
            <person name="Aitken M.L."/>
            <person name="Shallom S."/>
            <person name="Hasan N.A."/>
            <person name="Strong M."/>
            <person name="Nogueira de Moura V.C."/>
            <person name="De Groote M.A."/>
            <person name="Duarte R.S."/>
            <person name="Hine E."/>
            <person name="Parankush S."/>
            <person name="Su Q."/>
            <person name="Daugherty S.C."/>
            <person name="Fraser C.M."/>
            <person name="Brown-Elliott B.A."/>
            <person name="Wallace R.J.Jr."/>
            <person name="Holland S.M."/>
            <person name="Sampaio E.P."/>
            <person name="Olivier K.N."/>
            <person name="Jackson M."/>
            <person name="Zelazny A.M."/>
        </authorList>
    </citation>
    <scope>NUCLEOTIDE SEQUENCE [LARGE SCALE GENOMIC DNA]</scope>
    <source>
        <strain evidence="7 8">MAB_091912_2446</strain>
    </source>
</reference>
<dbReference type="InterPro" id="IPR036388">
    <property type="entry name" value="WH-like_DNA-bd_sf"/>
</dbReference>
<evidence type="ECO:0000313" key="8">
    <source>
        <dbReference type="Proteomes" id="UP000018502"/>
    </source>
</evidence>
<dbReference type="InterPro" id="IPR036390">
    <property type="entry name" value="WH_DNA-bd_sf"/>
</dbReference>
<dbReference type="Proteomes" id="UP000018502">
    <property type="component" value="Unassembled WGS sequence"/>
</dbReference>
<dbReference type="PANTHER" id="PTHR30126:SF39">
    <property type="entry name" value="HTH-TYPE TRANSCRIPTIONAL REGULATOR CYSL"/>
    <property type="match status" value="1"/>
</dbReference>
<sequence length="340" mass="35601">MVLPPGTPDLGVLDLLVSVAEMGSLGAAARQHGISQPAASMRIRALERRLRLVLLERGPTGSRLTDAGLAVVGYANPVLAAAHEFVTGVAALHSDQAPRLVVAASRTIADHRMPLWLTALRARHADVAVSLEVGNTQQVCELVRAGGASLGFIEGPHAPTGLGGEVLGADELAIVVGPGHKWAHRRKPVTLRELAVTPLLMREPGSGTRDTVWEVLSEVCQPATPAAELGSAAAIKAAAATGLAPAVLSRLIAGPELSAGTLVEVKPADGTVFTRQFRAVWRPGARRRGRRGHWWILLRWLIRAAATSDIDGERPSVPTGAPEKFGARSPTARAVSASVT</sequence>
<feature type="domain" description="HTH lysR-type" evidence="6">
    <location>
        <begin position="8"/>
        <end position="65"/>
    </location>
</feature>
<dbReference type="SUPFAM" id="SSF46785">
    <property type="entry name" value="Winged helix' DNA-binding domain"/>
    <property type="match status" value="1"/>
</dbReference>
<protein>
    <submittedName>
        <fullName evidence="7">Bacterial regulatory helix-turn-helix, lysR family protein</fullName>
    </submittedName>
</protein>
<evidence type="ECO:0000259" key="6">
    <source>
        <dbReference type="PROSITE" id="PS50931"/>
    </source>
</evidence>
<dbReference type="AlphaFoldDB" id="A0A829MLG5"/>
<evidence type="ECO:0000256" key="5">
    <source>
        <dbReference type="SAM" id="MobiDB-lite"/>
    </source>
</evidence>
<comment type="similarity">
    <text evidence="1">Belongs to the LysR transcriptional regulatory family.</text>
</comment>
<dbReference type="GO" id="GO:0003700">
    <property type="term" value="F:DNA-binding transcription factor activity"/>
    <property type="evidence" value="ECO:0007669"/>
    <property type="project" value="InterPro"/>
</dbReference>
<dbReference type="Pfam" id="PF03466">
    <property type="entry name" value="LysR_substrate"/>
    <property type="match status" value="1"/>
</dbReference>
<keyword evidence="2" id="KW-0805">Transcription regulation</keyword>
<dbReference type="GO" id="GO:0000976">
    <property type="term" value="F:transcription cis-regulatory region binding"/>
    <property type="evidence" value="ECO:0007669"/>
    <property type="project" value="TreeGrafter"/>
</dbReference>
<feature type="region of interest" description="Disordered" evidence="5">
    <location>
        <begin position="311"/>
        <end position="340"/>
    </location>
</feature>
<dbReference type="Gene3D" id="1.10.10.10">
    <property type="entry name" value="Winged helix-like DNA-binding domain superfamily/Winged helix DNA-binding domain"/>
    <property type="match status" value="1"/>
</dbReference>